<dbReference type="Proteomes" id="UP000585474">
    <property type="component" value="Unassembled WGS sequence"/>
</dbReference>
<dbReference type="InterPro" id="IPR014001">
    <property type="entry name" value="Helicase_ATP-bd"/>
</dbReference>
<keyword evidence="6" id="KW-0347">Helicase</keyword>
<dbReference type="Pfam" id="PF21010">
    <property type="entry name" value="HA2_C"/>
    <property type="match status" value="1"/>
</dbReference>
<dbReference type="EC" id="3.6.4.13" evidence="2"/>
<feature type="region of interest" description="Disordered" evidence="9">
    <location>
        <begin position="596"/>
        <end position="620"/>
    </location>
</feature>
<dbReference type="InterPro" id="IPR002464">
    <property type="entry name" value="DNA/RNA_helicase_DEAH_CS"/>
</dbReference>
<dbReference type="Gene3D" id="1.20.120.1080">
    <property type="match status" value="1"/>
</dbReference>
<feature type="region of interest" description="Disordered" evidence="9">
    <location>
        <begin position="518"/>
        <end position="558"/>
    </location>
</feature>
<keyword evidence="13" id="KW-1185">Reference proteome</keyword>
<comment type="similarity">
    <text evidence="1">Belongs to the DEAD box helicase family. DEAH subfamily.</text>
</comment>
<dbReference type="PANTHER" id="PTHR18934">
    <property type="entry name" value="ATP-DEPENDENT RNA HELICASE"/>
    <property type="match status" value="1"/>
</dbReference>
<dbReference type="InterPro" id="IPR018149">
    <property type="entry name" value="Lys-tRNA-synth_II_C"/>
</dbReference>
<proteinExistence type="inferred from homology"/>
<feature type="compositionally biased region" description="Acidic residues" evidence="9">
    <location>
        <begin position="530"/>
        <end position="558"/>
    </location>
</feature>
<keyword evidence="4" id="KW-0547">Nucleotide-binding</keyword>
<keyword evidence="5" id="KW-0378">Hydrolase</keyword>
<reference evidence="12 13" key="1">
    <citation type="submission" date="2019-07" db="EMBL/GenBank/DDBJ databases">
        <title>De Novo Assembly of kiwifruit Actinidia rufa.</title>
        <authorList>
            <person name="Sugita-Konishi S."/>
            <person name="Sato K."/>
            <person name="Mori E."/>
            <person name="Abe Y."/>
            <person name="Kisaki G."/>
            <person name="Hamano K."/>
            <person name="Suezawa K."/>
            <person name="Otani M."/>
            <person name="Fukuda T."/>
            <person name="Manabe T."/>
            <person name="Gomi K."/>
            <person name="Tabuchi M."/>
            <person name="Akimitsu K."/>
            <person name="Kataoka I."/>
        </authorList>
    </citation>
    <scope>NUCLEOTIDE SEQUENCE [LARGE SCALE GENOMIC DNA]</scope>
    <source>
        <strain evidence="13">cv. Fuchu</strain>
    </source>
</reference>
<dbReference type="InterPro" id="IPR006195">
    <property type="entry name" value="aa-tRNA-synth_II"/>
</dbReference>
<organism evidence="12 13">
    <name type="scientific">Actinidia rufa</name>
    <dbReference type="NCBI Taxonomy" id="165716"/>
    <lineage>
        <taxon>Eukaryota</taxon>
        <taxon>Viridiplantae</taxon>
        <taxon>Streptophyta</taxon>
        <taxon>Embryophyta</taxon>
        <taxon>Tracheophyta</taxon>
        <taxon>Spermatophyta</taxon>
        <taxon>Magnoliopsida</taxon>
        <taxon>eudicotyledons</taxon>
        <taxon>Gunneridae</taxon>
        <taxon>Pentapetalae</taxon>
        <taxon>asterids</taxon>
        <taxon>Ericales</taxon>
        <taxon>Actinidiaceae</taxon>
        <taxon>Actinidia</taxon>
    </lineage>
</organism>
<dbReference type="InterPro" id="IPR027417">
    <property type="entry name" value="P-loop_NTPase"/>
</dbReference>
<feature type="region of interest" description="Disordered" evidence="9">
    <location>
        <begin position="823"/>
        <end position="860"/>
    </location>
</feature>
<evidence type="ECO:0000256" key="9">
    <source>
        <dbReference type="SAM" id="MobiDB-lite"/>
    </source>
</evidence>
<evidence type="ECO:0000259" key="10">
    <source>
        <dbReference type="PROSITE" id="PS50862"/>
    </source>
</evidence>
<dbReference type="GO" id="GO:0006430">
    <property type="term" value="P:lysyl-tRNA aminoacylation"/>
    <property type="evidence" value="ECO:0007669"/>
    <property type="project" value="InterPro"/>
</dbReference>
<feature type="compositionally biased region" description="Basic residues" evidence="9">
    <location>
        <begin position="54"/>
        <end position="68"/>
    </location>
</feature>
<dbReference type="GO" id="GO:0004824">
    <property type="term" value="F:lysine-tRNA ligase activity"/>
    <property type="evidence" value="ECO:0007669"/>
    <property type="project" value="InterPro"/>
</dbReference>
<comment type="catalytic activity">
    <reaction evidence="8">
        <text>ATP + H2O = ADP + phosphate + H(+)</text>
        <dbReference type="Rhea" id="RHEA:13065"/>
        <dbReference type="ChEBI" id="CHEBI:15377"/>
        <dbReference type="ChEBI" id="CHEBI:15378"/>
        <dbReference type="ChEBI" id="CHEBI:30616"/>
        <dbReference type="ChEBI" id="CHEBI:43474"/>
        <dbReference type="ChEBI" id="CHEBI:456216"/>
        <dbReference type="EC" id="3.6.4.13"/>
    </reaction>
</comment>
<dbReference type="SMART" id="SM00487">
    <property type="entry name" value="DEXDc"/>
    <property type="match status" value="1"/>
</dbReference>
<dbReference type="SMART" id="SM00847">
    <property type="entry name" value="HA2"/>
    <property type="match status" value="1"/>
</dbReference>
<accession>A0A7J0G212</accession>
<feature type="domain" description="Aminoacyl-transfer RNA synthetases class-II family profile" evidence="10">
    <location>
        <begin position="1209"/>
        <end position="1359"/>
    </location>
</feature>
<dbReference type="PROSITE" id="PS51192">
    <property type="entry name" value="HELICASE_ATP_BIND_1"/>
    <property type="match status" value="1"/>
</dbReference>
<dbReference type="SUPFAM" id="SSF55681">
    <property type="entry name" value="Class II aaRS and biotin synthetases"/>
    <property type="match status" value="1"/>
</dbReference>
<dbReference type="Gene3D" id="3.30.930.10">
    <property type="entry name" value="Bira Bifunctional Protein, Domain 2"/>
    <property type="match status" value="2"/>
</dbReference>
<dbReference type="Pfam" id="PF23362">
    <property type="entry name" value="DHX37_C"/>
    <property type="match status" value="1"/>
</dbReference>
<dbReference type="GO" id="GO:0005737">
    <property type="term" value="C:cytoplasm"/>
    <property type="evidence" value="ECO:0007669"/>
    <property type="project" value="InterPro"/>
</dbReference>
<evidence type="ECO:0000259" key="11">
    <source>
        <dbReference type="PROSITE" id="PS51192"/>
    </source>
</evidence>
<keyword evidence="12" id="KW-0030">Aminoacyl-tRNA synthetase</keyword>
<dbReference type="GO" id="GO:0016787">
    <property type="term" value="F:hydrolase activity"/>
    <property type="evidence" value="ECO:0007669"/>
    <property type="project" value="UniProtKB-KW"/>
</dbReference>
<dbReference type="GO" id="GO:0005524">
    <property type="term" value="F:ATP binding"/>
    <property type="evidence" value="ECO:0007669"/>
    <property type="project" value="UniProtKB-KW"/>
</dbReference>
<evidence type="ECO:0000256" key="2">
    <source>
        <dbReference type="ARBA" id="ARBA00012552"/>
    </source>
</evidence>
<comment type="caution">
    <text evidence="12">The sequence shown here is derived from an EMBL/GenBank/DDBJ whole genome shotgun (WGS) entry which is preliminary data.</text>
</comment>
<dbReference type="PROSITE" id="PS50862">
    <property type="entry name" value="AA_TRNA_LIGASE_II"/>
    <property type="match status" value="1"/>
</dbReference>
<gene>
    <name evidence="12" type="ORF">Acr_17g0003840</name>
</gene>
<evidence type="ECO:0000256" key="4">
    <source>
        <dbReference type="ARBA" id="ARBA00022741"/>
    </source>
</evidence>
<evidence type="ECO:0000313" key="12">
    <source>
        <dbReference type="EMBL" id="GFZ04812.1"/>
    </source>
</evidence>
<feature type="compositionally biased region" description="Basic and acidic residues" evidence="9">
    <location>
        <begin position="823"/>
        <end position="852"/>
    </location>
</feature>
<dbReference type="PANTHER" id="PTHR18934:SF99">
    <property type="entry name" value="ATP-DEPENDENT RNA HELICASE DHX37-RELATED"/>
    <property type="match status" value="1"/>
</dbReference>
<name>A0A7J0G212_9ERIC</name>
<feature type="compositionally biased region" description="Basic and acidic residues" evidence="9">
    <location>
        <begin position="518"/>
        <end position="529"/>
    </location>
</feature>
<dbReference type="GO" id="GO:0003724">
    <property type="term" value="F:RNA helicase activity"/>
    <property type="evidence" value="ECO:0007669"/>
    <property type="project" value="UniProtKB-EC"/>
</dbReference>
<dbReference type="InterPro" id="IPR056371">
    <property type="entry name" value="DHX37-like_C"/>
</dbReference>
<dbReference type="InterPro" id="IPR004364">
    <property type="entry name" value="Aa-tRNA-synt_II"/>
</dbReference>
<keyword evidence="7" id="KW-0067">ATP-binding</keyword>
<dbReference type="Pfam" id="PF00152">
    <property type="entry name" value="tRNA-synt_2"/>
    <property type="match status" value="1"/>
</dbReference>
<dbReference type="Pfam" id="PF04408">
    <property type="entry name" value="WHD_HA2"/>
    <property type="match status" value="1"/>
</dbReference>
<evidence type="ECO:0000256" key="5">
    <source>
        <dbReference type="ARBA" id="ARBA00022801"/>
    </source>
</evidence>
<dbReference type="InterPro" id="IPR007502">
    <property type="entry name" value="Helicase-assoc_dom"/>
</dbReference>
<feature type="domain" description="Helicase ATP-binding" evidence="11">
    <location>
        <begin position="292"/>
        <end position="453"/>
    </location>
</feature>
<dbReference type="EMBL" id="BJWL01000017">
    <property type="protein sequence ID" value="GFZ04812.1"/>
    <property type="molecule type" value="Genomic_DNA"/>
</dbReference>
<protein>
    <recommendedName>
        <fullName evidence="2">RNA helicase</fullName>
        <ecNumber evidence="2">3.6.4.13</ecNumber>
    </recommendedName>
</protein>
<dbReference type="PROSITE" id="PS00690">
    <property type="entry name" value="DEAH_ATP_HELICASE"/>
    <property type="match status" value="1"/>
</dbReference>
<evidence type="ECO:0000256" key="7">
    <source>
        <dbReference type="ARBA" id="ARBA00022840"/>
    </source>
</evidence>
<dbReference type="GO" id="GO:0005730">
    <property type="term" value="C:nucleolus"/>
    <property type="evidence" value="ECO:0007669"/>
    <property type="project" value="TreeGrafter"/>
</dbReference>
<dbReference type="GO" id="GO:0003723">
    <property type="term" value="F:RNA binding"/>
    <property type="evidence" value="ECO:0007669"/>
    <property type="project" value="TreeGrafter"/>
</dbReference>
<dbReference type="Gene3D" id="3.40.50.300">
    <property type="entry name" value="P-loop containing nucleotide triphosphate hydrolases"/>
    <property type="match status" value="2"/>
</dbReference>
<dbReference type="InterPro" id="IPR045864">
    <property type="entry name" value="aa-tRNA-synth_II/BPL/LPL"/>
</dbReference>
<feature type="region of interest" description="Disordered" evidence="9">
    <location>
        <begin position="26"/>
        <end position="68"/>
    </location>
</feature>
<dbReference type="InterPro" id="IPR048333">
    <property type="entry name" value="HA2_WH"/>
</dbReference>
<dbReference type="SUPFAM" id="SSF52540">
    <property type="entry name" value="P-loop containing nucleoside triphosphate hydrolases"/>
    <property type="match status" value="1"/>
</dbReference>
<dbReference type="OrthoDB" id="10253254at2759"/>
<evidence type="ECO:0000256" key="8">
    <source>
        <dbReference type="ARBA" id="ARBA00047984"/>
    </source>
</evidence>
<dbReference type="GO" id="GO:0000462">
    <property type="term" value="P:maturation of SSU-rRNA from tricistronic rRNA transcript (SSU-rRNA, 5.8S rRNA, LSU-rRNA)"/>
    <property type="evidence" value="ECO:0007669"/>
    <property type="project" value="TreeGrafter"/>
</dbReference>
<keyword evidence="3" id="KW-0436">Ligase</keyword>
<evidence type="ECO:0000313" key="13">
    <source>
        <dbReference type="Proteomes" id="UP000585474"/>
    </source>
</evidence>
<dbReference type="FunFam" id="1.20.120.1080:FF:000021">
    <property type="entry name" value="ATP-dependent RNA helicase DEAH13"/>
    <property type="match status" value="1"/>
</dbReference>
<sequence length="1431" mass="161917">MEACFEVEGQSGDLKCGQDLWSANSGGDSNAIILPEKKRNKKKGKSQVYEQLKTKKNPKLKKSQKRKLKKIEEEKEKARLLSESIETLEKYKIQEDAYSLMWSSRNLGQVETVRERRRRVVQFSKVGLPLPHQPFKRKAAVCDIELDSDANHLVQELDENEFQQPVTADREVISSLPIPFGSSEGLVCSSGLGTVDEFGATLPVEEFTNKNSDTCMQEVAQDSLPPTWRQINGSMDQSDECLEMHISNTTNLADCPPQRVLSAPVVVHVSRPKDIENKRKDLPIVMMEQEIMEAINENITVIICGETGCGKTTQVPQPRRVAVLATAKRVAFELGFRLGKEVGFQVRHDRRIGDSCSIKFMTDGDFLLKKYSIIILDEAHERSLNTDILIGMLSRVIQQRQIIYDEQQRKIISGDRISPESMISPLKLVLMSATLRVEDFVSGTRIFRNPPPVIEVPTRQYPRVVEYLCRMLRKASRELVEKSSNRNMEKEVSKASVGDAIEEYDMNQVNEAFEMHGNSHHDQTDRFSSYDEDLGDFDDNESDFSDDLGTDSDLEGMDDADFLNEETETDNDLSEVFGEGSLVSLKAAFEVLAGKTTSNPHSDEKQIVPSSPKGCSNQSIPCVEEKRDGANETKEGERLVVVATNVAETSLTISGIKYVVDTGREKEELEETGPGHCYRLYSSAVFNNIFLDFSSAEISKIPVDGVVLLMKSIGVHKVSNFPFPTPPEATALSEAERCLSTLEALDTNGRLTPLGMAMAQYPMSPRHSRMLLTVVQIMRKVKTYTRANLVLGYTVAAAASLSLSNPFIMQFEGSHTDINVLKKDEESDSRDSKKAKDKEEKLRRKNLKESAKQSRTKFSNPSSDVLTISYALQCFELSGNPVDFCNEHALHLKTMEEMSKLRKQLLQLVFNQSFNGRQEEFSWTHGTMEDVERAWRVSSDKHCLLLNEEELLGQAICADGLSVSRSAPEFLVYSELLYTKRPYIHGAASVKSDWLVKYAKSLCTFSAPLEDRKPYYDSLTDQVFNWVVPTFGPHLWRLPLHGAPILDYVHRVAVFAFSLLEGHVLPCLKSVRKFMAASPASILRPEASGQRRVGNFLNKLKTRLRVIDSCAMLREAWNENPIELHSEVRNWFQEGFLDQFEDLWAKMQQEVLLDPKERKSKWGELSVFPRSFVLLSHCLHMMPRQMAGPGTENANVKCPDPETYILKDQVETPMMNMIAGGAAARPFVTHHNDLNMKLYMRIAPELYLKELVVGGLNRVYEIGKQFRNEGIDLTHNPEFTTCEFYMAFADYYDLMELTENMLSGMVKELTGGYKIKYHANGRIDMIEELEKMANLSIPKDLASDETNICLVDACKKFDVKCPPQTATRLLDKLCNAYTELNDPVVQWQRTNNQAMMKQWLWMKHFVPLEYGLPPTGGWGMAVWVLTDLQCC</sequence>
<dbReference type="PRINTS" id="PR00982">
    <property type="entry name" value="TRNASYNTHLYS"/>
</dbReference>
<evidence type="ECO:0000256" key="1">
    <source>
        <dbReference type="ARBA" id="ARBA00008792"/>
    </source>
</evidence>
<evidence type="ECO:0000256" key="3">
    <source>
        <dbReference type="ARBA" id="ARBA00022598"/>
    </source>
</evidence>
<evidence type="ECO:0000256" key="6">
    <source>
        <dbReference type="ARBA" id="ARBA00022806"/>
    </source>
</evidence>